<evidence type="ECO:0000313" key="2">
    <source>
        <dbReference type="Proteomes" id="UP000299102"/>
    </source>
</evidence>
<proteinExistence type="predicted"/>
<organism evidence="1 2">
    <name type="scientific">Eumeta variegata</name>
    <name type="common">Bagworm moth</name>
    <name type="synonym">Eumeta japonica</name>
    <dbReference type="NCBI Taxonomy" id="151549"/>
    <lineage>
        <taxon>Eukaryota</taxon>
        <taxon>Metazoa</taxon>
        <taxon>Ecdysozoa</taxon>
        <taxon>Arthropoda</taxon>
        <taxon>Hexapoda</taxon>
        <taxon>Insecta</taxon>
        <taxon>Pterygota</taxon>
        <taxon>Neoptera</taxon>
        <taxon>Endopterygota</taxon>
        <taxon>Lepidoptera</taxon>
        <taxon>Glossata</taxon>
        <taxon>Ditrysia</taxon>
        <taxon>Tineoidea</taxon>
        <taxon>Psychidae</taxon>
        <taxon>Oiketicinae</taxon>
        <taxon>Eumeta</taxon>
    </lineage>
</organism>
<reference evidence="1 2" key="1">
    <citation type="journal article" date="2019" name="Commun. Biol.">
        <title>The bagworm genome reveals a unique fibroin gene that provides high tensile strength.</title>
        <authorList>
            <person name="Kono N."/>
            <person name="Nakamura H."/>
            <person name="Ohtoshi R."/>
            <person name="Tomita M."/>
            <person name="Numata K."/>
            <person name="Arakawa K."/>
        </authorList>
    </citation>
    <scope>NUCLEOTIDE SEQUENCE [LARGE SCALE GENOMIC DNA]</scope>
</reference>
<dbReference type="AlphaFoldDB" id="A0A4C1XQQ3"/>
<dbReference type="EMBL" id="BGZK01000913">
    <property type="protein sequence ID" value="GBP64904.1"/>
    <property type="molecule type" value="Genomic_DNA"/>
</dbReference>
<evidence type="ECO:0000313" key="1">
    <source>
        <dbReference type="EMBL" id="GBP64904.1"/>
    </source>
</evidence>
<sequence>MPPVRRKPSNLCVVGASAYRLQEIVNKMNDFVKKRGMKVNVSEVMVFKGGKARLNAIFEYIYRRCFRYMDDFHVVALESGGAVKHYDPFQSLQSDRSVGLGASGSVRVQVCAVPCSVRRARQLSYVRSSRAFALAYCAVCAPSPVSDALPQDPLPIPIALSYFVCYAHINGLSLTTEGDRICRPVAVLGEGQCLSVDCWRTAPVSCTIAPSLQSTRVHSIRVGTSEAKLCTSIDTLRSEVLLRLPKLARCRSCE</sequence>
<accession>A0A4C1XQQ3</accession>
<gene>
    <name evidence="1" type="ORF">EVAR_49197_1</name>
</gene>
<protein>
    <submittedName>
        <fullName evidence="1">Uncharacterized protein</fullName>
    </submittedName>
</protein>
<keyword evidence="2" id="KW-1185">Reference proteome</keyword>
<dbReference type="OrthoDB" id="1421278at2759"/>
<name>A0A4C1XQQ3_EUMVA</name>
<comment type="caution">
    <text evidence="1">The sequence shown here is derived from an EMBL/GenBank/DDBJ whole genome shotgun (WGS) entry which is preliminary data.</text>
</comment>
<dbReference type="Proteomes" id="UP000299102">
    <property type="component" value="Unassembled WGS sequence"/>
</dbReference>